<feature type="domain" description="NADPH-dependent FMN reductase-like" evidence="3">
    <location>
        <begin position="5"/>
        <end position="162"/>
    </location>
</feature>
<evidence type="ECO:0000259" key="3">
    <source>
        <dbReference type="Pfam" id="PF03358"/>
    </source>
</evidence>
<evidence type="ECO:0000313" key="5">
    <source>
        <dbReference type="Proteomes" id="UP000660021"/>
    </source>
</evidence>
<dbReference type="InterPro" id="IPR051796">
    <property type="entry name" value="ISF_SsuE-like"/>
</dbReference>
<dbReference type="Proteomes" id="UP000660021">
    <property type="component" value="Unassembled WGS sequence"/>
</dbReference>
<evidence type="ECO:0000256" key="1">
    <source>
        <dbReference type="ARBA" id="ARBA00022630"/>
    </source>
</evidence>
<dbReference type="InterPro" id="IPR005025">
    <property type="entry name" value="FMN_Rdtase-like_dom"/>
</dbReference>
<organism evidence="4 5">
    <name type="scientific">Pseudoflavonifractor hominis</name>
    <dbReference type="NCBI Taxonomy" id="2763059"/>
    <lineage>
        <taxon>Bacteria</taxon>
        <taxon>Bacillati</taxon>
        <taxon>Bacillota</taxon>
        <taxon>Clostridia</taxon>
        <taxon>Eubacteriales</taxon>
        <taxon>Oscillospiraceae</taxon>
        <taxon>Pseudoflavonifractor</taxon>
    </lineage>
</organism>
<protein>
    <submittedName>
        <fullName evidence="4">Flavodoxin family protein</fullName>
    </submittedName>
</protein>
<sequence length="234" mass="24903">MRTVRILGVSASPRKGATLQALQHCLDAAKSIPGVETELIDLSGKKIHCCINCNACRKQKLSYCPVFQDDFQPSYLERYRNCDGIILASPLYMMNPTGLLSNFIARMRPGGGGPEEKAAAGLRIGGTIAVGGRRNGGQDTALAAMNALLQSGGTNVVGGGVLFYNGASVWSKNQKVLDDPTGQIELEVLGRKVAALASIVVRGMEHCPEDWNPFYGAGCLSKEQMLQAYAAIGL</sequence>
<dbReference type="PANTHER" id="PTHR43278">
    <property type="entry name" value="NAD(P)H-DEPENDENT FMN-CONTAINING OXIDOREDUCTASE YWQN-RELATED"/>
    <property type="match status" value="1"/>
</dbReference>
<reference evidence="4 5" key="1">
    <citation type="submission" date="2020-08" db="EMBL/GenBank/DDBJ databases">
        <title>Genome public.</title>
        <authorList>
            <person name="Liu C."/>
            <person name="Sun Q."/>
        </authorList>
    </citation>
    <scope>NUCLEOTIDE SEQUENCE [LARGE SCALE GENOMIC DNA]</scope>
    <source>
        <strain evidence="4 5">New-38</strain>
    </source>
</reference>
<evidence type="ECO:0000256" key="2">
    <source>
        <dbReference type="ARBA" id="ARBA00022643"/>
    </source>
</evidence>
<dbReference type="EMBL" id="JACOPR010000002">
    <property type="protein sequence ID" value="MBC5729877.1"/>
    <property type="molecule type" value="Genomic_DNA"/>
</dbReference>
<keyword evidence="2" id="KW-0288">FMN</keyword>
<keyword evidence="5" id="KW-1185">Reference proteome</keyword>
<evidence type="ECO:0000313" key="4">
    <source>
        <dbReference type="EMBL" id="MBC5729877.1"/>
    </source>
</evidence>
<dbReference type="RefSeq" id="WP_186963042.1">
    <property type="nucleotide sequence ID" value="NZ_JACOPR010000002.1"/>
</dbReference>
<name>A0ABR7HQS4_9FIRM</name>
<dbReference type="PANTHER" id="PTHR43278:SF4">
    <property type="entry name" value="NAD(P)H-DEPENDENT FMN-CONTAINING OXIDOREDUCTASE YWQN-RELATED"/>
    <property type="match status" value="1"/>
</dbReference>
<gene>
    <name evidence="4" type="ORF">H8S34_03395</name>
</gene>
<dbReference type="InterPro" id="IPR029039">
    <property type="entry name" value="Flavoprotein-like_sf"/>
</dbReference>
<proteinExistence type="predicted"/>
<dbReference type="Pfam" id="PF03358">
    <property type="entry name" value="FMN_red"/>
    <property type="match status" value="1"/>
</dbReference>
<dbReference type="Gene3D" id="3.40.50.360">
    <property type="match status" value="1"/>
</dbReference>
<accession>A0ABR7HQS4</accession>
<comment type="caution">
    <text evidence="4">The sequence shown here is derived from an EMBL/GenBank/DDBJ whole genome shotgun (WGS) entry which is preliminary data.</text>
</comment>
<dbReference type="SUPFAM" id="SSF52218">
    <property type="entry name" value="Flavoproteins"/>
    <property type="match status" value="1"/>
</dbReference>
<keyword evidence="1" id="KW-0285">Flavoprotein</keyword>